<evidence type="ECO:0000313" key="2">
    <source>
        <dbReference type="Proteomes" id="UP000554482"/>
    </source>
</evidence>
<dbReference type="OrthoDB" id="591557at2759"/>
<name>A0A7J6V661_THATH</name>
<comment type="caution">
    <text evidence="1">The sequence shown here is derived from an EMBL/GenBank/DDBJ whole genome shotgun (WGS) entry which is preliminary data.</text>
</comment>
<evidence type="ECO:0000313" key="1">
    <source>
        <dbReference type="EMBL" id="KAF5180594.1"/>
    </source>
</evidence>
<protein>
    <submittedName>
        <fullName evidence="1">Uncharacterized protein</fullName>
    </submittedName>
</protein>
<accession>A0A7J6V661</accession>
<gene>
    <name evidence="1" type="ORF">FRX31_029818</name>
</gene>
<sequence length="155" mass="17888">MHWLGNLLQIVSFDLANDEFKGLLLPDVLRHDKSKRLGIFEECLCIYQVNMDSYIDVFIMKEYGVKESWTKIFSINDLQIQNMRHFEAICITNNGKLLVQWNHNDYLALYDPKHGGFKCGNIKIEGLSARSEYLSIGTYVKSLVSLEANTYGVEE</sequence>
<dbReference type="EMBL" id="JABWDY010037204">
    <property type="protein sequence ID" value="KAF5180594.1"/>
    <property type="molecule type" value="Genomic_DNA"/>
</dbReference>
<dbReference type="AlphaFoldDB" id="A0A7J6V661"/>
<reference evidence="1 2" key="1">
    <citation type="submission" date="2020-06" db="EMBL/GenBank/DDBJ databases">
        <title>Transcriptomic and genomic resources for Thalictrum thalictroides and T. hernandezii: Facilitating candidate gene discovery in an emerging model plant lineage.</title>
        <authorList>
            <person name="Arias T."/>
            <person name="Riano-Pachon D.M."/>
            <person name="Di Stilio V.S."/>
        </authorList>
    </citation>
    <scope>NUCLEOTIDE SEQUENCE [LARGE SCALE GENOMIC DNA]</scope>
    <source>
        <strain evidence="2">cv. WT478/WT964</strain>
        <tissue evidence="1">Leaves</tissue>
    </source>
</reference>
<organism evidence="1 2">
    <name type="scientific">Thalictrum thalictroides</name>
    <name type="common">Rue-anemone</name>
    <name type="synonym">Anemone thalictroides</name>
    <dbReference type="NCBI Taxonomy" id="46969"/>
    <lineage>
        <taxon>Eukaryota</taxon>
        <taxon>Viridiplantae</taxon>
        <taxon>Streptophyta</taxon>
        <taxon>Embryophyta</taxon>
        <taxon>Tracheophyta</taxon>
        <taxon>Spermatophyta</taxon>
        <taxon>Magnoliopsida</taxon>
        <taxon>Ranunculales</taxon>
        <taxon>Ranunculaceae</taxon>
        <taxon>Thalictroideae</taxon>
        <taxon>Thalictrum</taxon>
    </lineage>
</organism>
<keyword evidence="2" id="KW-1185">Reference proteome</keyword>
<proteinExistence type="predicted"/>
<dbReference type="Proteomes" id="UP000554482">
    <property type="component" value="Unassembled WGS sequence"/>
</dbReference>